<comment type="similarity">
    <text evidence="1 6">Belongs to the sigma-70 factor family. ECF subfamily.</text>
</comment>
<evidence type="ECO:0000256" key="2">
    <source>
        <dbReference type="ARBA" id="ARBA00023015"/>
    </source>
</evidence>
<feature type="domain" description="RNA polymerase sigma-70 region 2" evidence="7">
    <location>
        <begin position="24"/>
        <end position="90"/>
    </location>
</feature>
<keyword evidence="2 6" id="KW-0805">Transcription regulation</keyword>
<name>A0A5B2TPC6_9FLAO</name>
<evidence type="ECO:0000256" key="1">
    <source>
        <dbReference type="ARBA" id="ARBA00010641"/>
    </source>
</evidence>
<dbReference type="SUPFAM" id="SSF88659">
    <property type="entry name" value="Sigma3 and sigma4 domains of RNA polymerase sigma factors"/>
    <property type="match status" value="1"/>
</dbReference>
<dbReference type="Pfam" id="PF08281">
    <property type="entry name" value="Sigma70_r4_2"/>
    <property type="match status" value="1"/>
</dbReference>
<protein>
    <recommendedName>
        <fullName evidence="6">RNA polymerase sigma factor</fullName>
    </recommendedName>
</protein>
<evidence type="ECO:0000259" key="7">
    <source>
        <dbReference type="Pfam" id="PF04542"/>
    </source>
</evidence>
<sequence length="196" mass="23090">MNKPSDQLLIERAQKRDISAYEKLVDRYKHMVFTLALRLVGNREDAEEVAQDTFIKVYSALTTFKGESKFSTWLYKIAYRKGLDCLKKHKSQPQTKGFDMQDTSALYLSPEIWNKIEIKERRKTIKRAIEELDNEDSVLITLFYYQELSLVEISEIMGIEANTVKVKIHRARKKLALILRNSLEPETIHSYERTRR</sequence>
<dbReference type="InterPro" id="IPR007627">
    <property type="entry name" value="RNA_pol_sigma70_r2"/>
</dbReference>
<dbReference type="InterPro" id="IPR013325">
    <property type="entry name" value="RNA_pol_sigma_r2"/>
</dbReference>
<dbReference type="InterPro" id="IPR036388">
    <property type="entry name" value="WH-like_DNA-bd_sf"/>
</dbReference>
<dbReference type="AlphaFoldDB" id="A0A5B2TPC6"/>
<dbReference type="GO" id="GO:0003677">
    <property type="term" value="F:DNA binding"/>
    <property type="evidence" value="ECO:0007669"/>
    <property type="project" value="UniProtKB-KW"/>
</dbReference>
<dbReference type="PANTHER" id="PTHR43133">
    <property type="entry name" value="RNA POLYMERASE ECF-TYPE SIGMA FACTO"/>
    <property type="match status" value="1"/>
</dbReference>
<evidence type="ECO:0000313" key="10">
    <source>
        <dbReference type="Proteomes" id="UP000323188"/>
    </source>
</evidence>
<evidence type="ECO:0000256" key="5">
    <source>
        <dbReference type="ARBA" id="ARBA00023163"/>
    </source>
</evidence>
<accession>A0A5B2TPC6</accession>
<dbReference type="Gene3D" id="1.10.1740.10">
    <property type="match status" value="1"/>
</dbReference>
<dbReference type="InterPro" id="IPR000838">
    <property type="entry name" value="RNA_pol_sigma70_ECF_CS"/>
</dbReference>
<dbReference type="NCBIfam" id="TIGR02937">
    <property type="entry name" value="sigma70-ECF"/>
    <property type="match status" value="1"/>
</dbReference>
<dbReference type="CDD" id="cd06171">
    <property type="entry name" value="Sigma70_r4"/>
    <property type="match status" value="1"/>
</dbReference>
<dbReference type="Gene3D" id="1.10.10.10">
    <property type="entry name" value="Winged helix-like DNA-binding domain superfamily/Winged helix DNA-binding domain"/>
    <property type="match status" value="1"/>
</dbReference>
<dbReference type="PROSITE" id="PS01063">
    <property type="entry name" value="SIGMA70_ECF"/>
    <property type="match status" value="1"/>
</dbReference>
<dbReference type="Pfam" id="PF04542">
    <property type="entry name" value="Sigma70_r2"/>
    <property type="match status" value="1"/>
</dbReference>
<dbReference type="EMBL" id="VUOE01000002">
    <property type="protein sequence ID" value="KAA2216421.1"/>
    <property type="molecule type" value="Genomic_DNA"/>
</dbReference>
<evidence type="ECO:0000256" key="3">
    <source>
        <dbReference type="ARBA" id="ARBA00023082"/>
    </source>
</evidence>
<evidence type="ECO:0000259" key="8">
    <source>
        <dbReference type="Pfam" id="PF08281"/>
    </source>
</evidence>
<dbReference type="RefSeq" id="WP_154918575.1">
    <property type="nucleotide sequence ID" value="NZ_VUOE01000002.1"/>
</dbReference>
<reference evidence="9 10" key="1">
    <citation type="submission" date="2019-09" db="EMBL/GenBank/DDBJ databases">
        <authorList>
            <person name="Khan S.A."/>
            <person name="Jeon C.O."/>
            <person name="Chun B.H."/>
            <person name="Jeong S.E."/>
        </authorList>
    </citation>
    <scope>NUCLEOTIDE SEQUENCE [LARGE SCALE GENOMIC DNA]</scope>
    <source>
        <strain evidence="9 10">KCTC 42508</strain>
    </source>
</reference>
<dbReference type="PANTHER" id="PTHR43133:SF51">
    <property type="entry name" value="RNA POLYMERASE SIGMA FACTOR"/>
    <property type="match status" value="1"/>
</dbReference>
<dbReference type="InterPro" id="IPR013324">
    <property type="entry name" value="RNA_pol_sigma_r3/r4-like"/>
</dbReference>
<feature type="domain" description="RNA polymerase sigma factor 70 region 4 type 2" evidence="8">
    <location>
        <begin position="124"/>
        <end position="175"/>
    </location>
</feature>
<dbReference type="SUPFAM" id="SSF88946">
    <property type="entry name" value="Sigma2 domain of RNA polymerase sigma factors"/>
    <property type="match status" value="1"/>
</dbReference>
<gene>
    <name evidence="9" type="ORF">F0361_10445</name>
</gene>
<organism evidence="9 10">
    <name type="scientific">Maribacter flavus</name>
    <dbReference type="NCBI Taxonomy" id="1658664"/>
    <lineage>
        <taxon>Bacteria</taxon>
        <taxon>Pseudomonadati</taxon>
        <taxon>Bacteroidota</taxon>
        <taxon>Flavobacteriia</taxon>
        <taxon>Flavobacteriales</taxon>
        <taxon>Flavobacteriaceae</taxon>
        <taxon>Maribacter</taxon>
    </lineage>
</organism>
<proteinExistence type="inferred from homology"/>
<evidence type="ECO:0000313" key="9">
    <source>
        <dbReference type="EMBL" id="KAA2216421.1"/>
    </source>
</evidence>
<comment type="caution">
    <text evidence="9">The sequence shown here is derived from an EMBL/GenBank/DDBJ whole genome shotgun (WGS) entry which is preliminary data.</text>
</comment>
<keyword evidence="5 6" id="KW-0804">Transcription</keyword>
<dbReference type="GO" id="GO:0016987">
    <property type="term" value="F:sigma factor activity"/>
    <property type="evidence" value="ECO:0007669"/>
    <property type="project" value="UniProtKB-KW"/>
</dbReference>
<keyword evidence="4 6" id="KW-0238">DNA-binding</keyword>
<evidence type="ECO:0000256" key="4">
    <source>
        <dbReference type="ARBA" id="ARBA00023125"/>
    </source>
</evidence>
<dbReference type="InterPro" id="IPR013249">
    <property type="entry name" value="RNA_pol_sigma70_r4_t2"/>
</dbReference>
<dbReference type="InterPro" id="IPR039425">
    <property type="entry name" value="RNA_pol_sigma-70-like"/>
</dbReference>
<dbReference type="InterPro" id="IPR014284">
    <property type="entry name" value="RNA_pol_sigma-70_dom"/>
</dbReference>
<dbReference type="GO" id="GO:0006352">
    <property type="term" value="P:DNA-templated transcription initiation"/>
    <property type="evidence" value="ECO:0007669"/>
    <property type="project" value="InterPro"/>
</dbReference>
<evidence type="ECO:0000256" key="6">
    <source>
        <dbReference type="RuleBase" id="RU000716"/>
    </source>
</evidence>
<keyword evidence="3 6" id="KW-0731">Sigma factor</keyword>
<dbReference type="Proteomes" id="UP000323188">
    <property type="component" value="Unassembled WGS sequence"/>
</dbReference>